<dbReference type="Proteomes" id="UP000499080">
    <property type="component" value="Unassembled WGS sequence"/>
</dbReference>
<protein>
    <submittedName>
        <fullName evidence="1">Uncharacterized protein</fullName>
    </submittedName>
</protein>
<sequence length="96" mass="10870">MALERPASHNLLRPGLEAPNAVVEKSRKDISSQERMQAQNCFSDSKQARISWVRDNFGIHFLCLAAYGKWRRLKSYIAAECGVLSLAFLSRDVESE</sequence>
<dbReference type="OrthoDB" id="10563424at2759"/>
<proteinExistence type="predicted"/>
<gene>
    <name evidence="1" type="ORF">AVEN_115705_1</name>
</gene>
<name>A0A4Y2KFV0_ARAVE</name>
<dbReference type="EMBL" id="BGPR01004608">
    <property type="protein sequence ID" value="GBN01341.1"/>
    <property type="molecule type" value="Genomic_DNA"/>
</dbReference>
<organism evidence="1 2">
    <name type="scientific">Araneus ventricosus</name>
    <name type="common">Orbweaver spider</name>
    <name type="synonym">Epeira ventricosa</name>
    <dbReference type="NCBI Taxonomy" id="182803"/>
    <lineage>
        <taxon>Eukaryota</taxon>
        <taxon>Metazoa</taxon>
        <taxon>Ecdysozoa</taxon>
        <taxon>Arthropoda</taxon>
        <taxon>Chelicerata</taxon>
        <taxon>Arachnida</taxon>
        <taxon>Araneae</taxon>
        <taxon>Araneomorphae</taxon>
        <taxon>Entelegynae</taxon>
        <taxon>Araneoidea</taxon>
        <taxon>Araneidae</taxon>
        <taxon>Araneus</taxon>
    </lineage>
</organism>
<dbReference type="AlphaFoldDB" id="A0A4Y2KFV0"/>
<reference evidence="1 2" key="1">
    <citation type="journal article" date="2019" name="Sci. Rep.">
        <title>Orb-weaving spider Araneus ventricosus genome elucidates the spidroin gene catalogue.</title>
        <authorList>
            <person name="Kono N."/>
            <person name="Nakamura H."/>
            <person name="Ohtoshi R."/>
            <person name="Moran D.A.P."/>
            <person name="Shinohara A."/>
            <person name="Yoshida Y."/>
            <person name="Fujiwara M."/>
            <person name="Mori M."/>
            <person name="Tomita M."/>
            <person name="Arakawa K."/>
        </authorList>
    </citation>
    <scope>NUCLEOTIDE SEQUENCE [LARGE SCALE GENOMIC DNA]</scope>
</reference>
<evidence type="ECO:0000313" key="2">
    <source>
        <dbReference type="Proteomes" id="UP000499080"/>
    </source>
</evidence>
<keyword evidence="2" id="KW-1185">Reference proteome</keyword>
<accession>A0A4Y2KFV0</accession>
<evidence type="ECO:0000313" key="1">
    <source>
        <dbReference type="EMBL" id="GBN01341.1"/>
    </source>
</evidence>
<comment type="caution">
    <text evidence="1">The sequence shown here is derived from an EMBL/GenBank/DDBJ whole genome shotgun (WGS) entry which is preliminary data.</text>
</comment>